<sequence length="105" mass="11359">KYLGIAAPVSRHTSTCTLRVCTCRERLALKHSDSAFSGSCSHCGEKSSDIYHMVWACPCNPAIPPIPNPTREEWEATLLGCSDLQAQKALVRRAQAAADANGVPY</sequence>
<name>A0A131ZC73_RHIAP</name>
<protein>
    <submittedName>
        <fullName evidence="1">Metabotropic glutamate receptor 1</fullName>
    </submittedName>
</protein>
<proteinExistence type="predicted"/>
<feature type="non-terminal residue" evidence="1">
    <location>
        <position position="1"/>
    </location>
</feature>
<evidence type="ECO:0000313" key="1">
    <source>
        <dbReference type="EMBL" id="JAP87851.1"/>
    </source>
</evidence>
<organism evidence="1">
    <name type="scientific">Rhipicephalus appendiculatus</name>
    <name type="common">Brown ear tick</name>
    <dbReference type="NCBI Taxonomy" id="34631"/>
    <lineage>
        <taxon>Eukaryota</taxon>
        <taxon>Metazoa</taxon>
        <taxon>Ecdysozoa</taxon>
        <taxon>Arthropoda</taxon>
        <taxon>Chelicerata</taxon>
        <taxon>Arachnida</taxon>
        <taxon>Acari</taxon>
        <taxon>Parasitiformes</taxon>
        <taxon>Ixodida</taxon>
        <taxon>Ixodoidea</taxon>
        <taxon>Ixodidae</taxon>
        <taxon>Rhipicephalinae</taxon>
        <taxon>Rhipicephalus</taxon>
        <taxon>Rhipicephalus</taxon>
    </lineage>
</organism>
<dbReference type="AlphaFoldDB" id="A0A131ZC73"/>
<keyword evidence="1" id="KW-0675">Receptor</keyword>
<reference evidence="1" key="1">
    <citation type="journal article" date="2016" name="Ticks Tick Borne Dis.">
        <title>De novo assembly and annotation of the salivary gland transcriptome of Rhipicephalus appendiculatus male and female ticks during blood feeding.</title>
        <authorList>
            <person name="de Castro M.H."/>
            <person name="de Klerk D."/>
            <person name="Pienaar R."/>
            <person name="Latif A.A."/>
            <person name="Rees D.J."/>
            <person name="Mans B.J."/>
        </authorList>
    </citation>
    <scope>NUCLEOTIDE SEQUENCE</scope>
    <source>
        <tissue evidence="1">Salivary glands</tissue>
    </source>
</reference>
<dbReference type="EMBL" id="GEDV01000706">
    <property type="protein sequence ID" value="JAP87851.1"/>
    <property type="molecule type" value="Transcribed_RNA"/>
</dbReference>
<accession>A0A131ZC73</accession>